<dbReference type="RefSeq" id="WP_103718584.1">
    <property type="nucleotide sequence ID" value="NZ_PQFZ01000006.1"/>
</dbReference>
<evidence type="ECO:0000313" key="2">
    <source>
        <dbReference type="Proteomes" id="UP000236919"/>
    </source>
</evidence>
<accession>A0A2S4MBD2</accession>
<dbReference type="EMBL" id="PQFZ01000006">
    <property type="protein sequence ID" value="POR52014.1"/>
    <property type="molecule type" value="Genomic_DNA"/>
</dbReference>
<protein>
    <submittedName>
        <fullName evidence="1">Uncharacterized protein</fullName>
    </submittedName>
</protein>
<sequence length="366" mass="39083">MSRHLASLLLGRLRSHWPAITAAAKATGRAASAAVDRSRPRLVRFDLARFDGVAALIRCADAIETGFAVLLRGALAIFGRRGLGLTGGLVWRGLAALTGIGLTASLVTALSAAGDSEPRLASLTIPAASESRPIRDVLLEPRQQALTGDNWLKITRPIAMFGLESPELDRQQAAYEAMRSQDGARRQDTLSFGAFDADKPHLRLRLLVTHNSEARPQPFIIALVREASERGMSIQRSGVPTSIETRFGTVETADTTLSNGDASRPCIAFRKSPGDMKSAGDLPLGLSGWWCGAPGRPADRQQLVCLIDRIDLLAAGEDKALRSAFARTELARQPACAPPRLSATGRKASWLDADGSAPALKTAARR</sequence>
<name>A0A2S4MBD2_9HYPH</name>
<dbReference type="AlphaFoldDB" id="A0A2S4MBD2"/>
<keyword evidence="2" id="KW-1185">Reference proteome</keyword>
<evidence type="ECO:0000313" key="1">
    <source>
        <dbReference type="EMBL" id="POR52014.1"/>
    </source>
</evidence>
<gene>
    <name evidence="1" type="ORF">CYD53_106304</name>
</gene>
<reference evidence="1 2" key="1">
    <citation type="submission" date="2018-01" db="EMBL/GenBank/DDBJ databases">
        <title>Genomic Encyclopedia of Type Strains, Phase III (KMG-III): the genomes of soil and plant-associated and newly described type strains.</title>
        <authorList>
            <person name="Whitman W."/>
        </authorList>
    </citation>
    <scope>NUCLEOTIDE SEQUENCE [LARGE SCALE GENOMIC DNA]</scope>
    <source>
        <strain evidence="1 2">1131</strain>
    </source>
</reference>
<organism evidence="1 2">
    <name type="scientific">Bosea psychrotolerans</name>
    <dbReference type="NCBI Taxonomy" id="1871628"/>
    <lineage>
        <taxon>Bacteria</taxon>
        <taxon>Pseudomonadati</taxon>
        <taxon>Pseudomonadota</taxon>
        <taxon>Alphaproteobacteria</taxon>
        <taxon>Hyphomicrobiales</taxon>
        <taxon>Boseaceae</taxon>
        <taxon>Bosea</taxon>
    </lineage>
</organism>
<comment type="caution">
    <text evidence="1">The sequence shown here is derived from an EMBL/GenBank/DDBJ whole genome shotgun (WGS) entry which is preliminary data.</text>
</comment>
<dbReference type="OrthoDB" id="8452157at2"/>
<dbReference type="Proteomes" id="UP000236919">
    <property type="component" value="Unassembled WGS sequence"/>
</dbReference>
<proteinExistence type="predicted"/>